<dbReference type="Gene3D" id="2.30.110.10">
    <property type="entry name" value="Electron Transport, Fmn-binding Protein, Chain A"/>
    <property type="match status" value="1"/>
</dbReference>
<dbReference type="EMBL" id="FNCZ01000001">
    <property type="protein sequence ID" value="SDG87434.1"/>
    <property type="molecule type" value="Genomic_DNA"/>
</dbReference>
<dbReference type="SUPFAM" id="SSF50475">
    <property type="entry name" value="FMN-binding split barrel"/>
    <property type="match status" value="1"/>
</dbReference>
<proteinExistence type="inferred from homology"/>
<sequence length="305" mass="33369">MSPTQYNYICSKSANYMASFDPQDLTTSILHGFLLSAVAPRPIAFASTVDAEGNPNLSPFSFFNVFSANPPILVFSPARRVRDNTTKHTLHNVEATKEVVINVVNYDMVHQASLASTEYPEGTNEFEKAGLSMLPSDIVKPFRVAESPIQLECKVNDIISLGSEGGAGNLVICEVVKLHIAEEVLNADQTINQEALDLVARAGGSYYSRAKKGFFEIPKPLASIGIGVDNMPNNVKNSMILTGNNIGMLANVDALPNTEDVNKFIDDISERYPDIKTASHREKHKLAQNYLSYGDVESAWKLLLS</sequence>
<accession>A0A1G7XTI9</accession>
<evidence type="ECO:0000313" key="7">
    <source>
        <dbReference type="Proteomes" id="UP000199492"/>
    </source>
</evidence>
<feature type="domain" description="Flavin reductase like" evidence="5">
    <location>
        <begin position="36"/>
        <end position="194"/>
    </location>
</feature>
<dbReference type="GO" id="GO:0010181">
    <property type="term" value="F:FMN binding"/>
    <property type="evidence" value="ECO:0007669"/>
    <property type="project" value="InterPro"/>
</dbReference>
<evidence type="ECO:0000256" key="4">
    <source>
        <dbReference type="ARBA" id="ARBA00038054"/>
    </source>
</evidence>
<dbReference type="InterPro" id="IPR002563">
    <property type="entry name" value="Flavin_Rdtase-like_dom"/>
</dbReference>
<evidence type="ECO:0000259" key="5">
    <source>
        <dbReference type="SMART" id="SM00903"/>
    </source>
</evidence>
<dbReference type="Proteomes" id="UP000199492">
    <property type="component" value="Unassembled WGS sequence"/>
</dbReference>
<organism evidence="6 7">
    <name type="scientific">Winogradskyella thalassocola</name>
    <dbReference type="NCBI Taxonomy" id="262004"/>
    <lineage>
        <taxon>Bacteria</taxon>
        <taxon>Pseudomonadati</taxon>
        <taxon>Bacteroidota</taxon>
        <taxon>Flavobacteriia</taxon>
        <taxon>Flavobacteriales</taxon>
        <taxon>Flavobacteriaceae</taxon>
        <taxon>Winogradskyella</taxon>
    </lineage>
</organism>
<dbReference type="InterPro" id="IPR012349">
    <property type="entry name" value="Split_barrel_FMN-bd"/>
</dbReference>
<gene>
    <name evidence="6" type="ORF">SAMN04489796_101820</name>
</gene>
<dbReference type="PANTHER" id="PTHR33798">
    <property type="entry name" value="FLAVOPROTEIN OXYGENASE"/>
    <property type="match status" value="1"/>
</dbReference>
<evidence type="ECO:0000256" key="2">
    <source>
        <dbReference type="ARBA" id="ARBA00022630"/>
    </source>
</evidence>
<dbReference type="STRING" id="262004.SAMN04489796_101820"/>
<evidence type="ECO:0000256" key="3">
    <source>
        <dbReference type="ARBA" id="ARBA00022643"/>
    </source>
</evidence>
<keyword evidence="7" id="KW-1185">Reference proteome</keyword>
<dbReference type="PANTHER" id="PTHR33798:SF5">
    <property type="entry name" value="FLAVIN REDUCTASE LIKE DOMAIN-CONTAINING PROTEIN"/>
    <property type="match status" value="1"/>
</dbReference>
<keyword evidence="2" id="KW-0285">Flavoprotein</keyword>
<dbReference type="Pfam" id="PF01613">
    <property type="entry name" value="Flavin_Reduct"/>
    <property type="match status" value="1"/>
</dbReference>
<comment type="cofactor">
    <cofactor evidence="1">
        <name>FMN</name>
        <dbReference type="ChEBI" id="CHEBI:58210"/>
    </cofactor>
</comment>
<evidence type="ECO:0000256" key="1">
    <source>
        <dbReference type="ARBA" id="ARBA00001917"/>
    </source>
</evidence>
<protein>
    <submittedName>
        <fullName evidence="6">NADH-FMN oxidoreductase RutF, flavin reductase (DIM6/NTAB) family</fullName>
    </submittedName>
</protein>
<name>A0A1G7XTI9_9FLAO</name>
<comment type="similarity">
    <text evidence="4">Belongs to the flavoredoxin family.</text>
</comment>
<dbReference type="GO" id="GO:0016646">
    <property type="term" value="F:oxidoreductase activity, acting on the CH-NH group of donors, NAD or NADP as acceptor"/>
    <property type="evidence" value="ECO:0007669"/>
    <property type="project" value="UniProtKB-ARBA"/>
</dbReference>
<reference evidence="7" key="1">
    <citation type="submission" date="2016-10" db="EMBL/GenBank/DDBJ databases">
        <authorList>
            <person name="Varghese N."/>
            <person name="Submissions S."/>
        </authorList>
    </citation>
    <scope>NUCLEOTIDE SEQUENCE [LARGE SCALE GENOMIC DNA]</scope>
    <source>
        <strain evidence="7">DSM 15363</strain>
    </source>
</reference>
<dbReference type="AlphaFoldDB" id="A0A1G7XTI9"/>
<dbReference type="SMART" id="SM00903">
    <property type="entry name" value="Flavin_Reduct"/>
    <property type="match status" value="1"/>
</dbReference>
<keyword evidence="3" id="KW-0288">FMN</keyword>
<evidence type="ECO:0000313" key="6">
    <source>
        <dbReference type="EMBL" id="SDG87434.1"/>
    </source>
</evidence>